<dbReference type="InterPro" id="IPR036638">
    <property type="entry name" value="HLH_DNA-bd_sf"/>
</dbReference>
<keyword evidence="3" id="KW-0804">Transcription</keyword>
<dbReference type="Proteomes" id="UP000316621">
    <property type="component" value="Chromosome 2"/>
</dbReference>
<reference evidence="7 8" key="1">
    <citation type="journal article" date="2018" name="Science">
        <title>The opium poppy genome and morphinan production.</title>
        <authorList>
            <person name="Guo L."/>
            <person name="Winzer T."/>
            <person name="Yang X."/>
            <person name="Li Y."/>
            <person name="Ning Z."/>
            <person name="He Z."/>
            <person name="Teodor R."/>
            <person name="Lu Y."/>
            <person name="Bowser T.A."/>
            <person name="Graham I.A."/>
            <person name="Ye K."/>
        </authorList>
    </citation>
    <scope>NUCLEOTIDE SEQUENCE [LARGE SCALE GENOMIC DNA]</scope>
    <source>
        <strain evidence="8">cv. HN1</strain>
        <tissue evidence="7">Leaves</tissue>
    </source>
</reference>
<sequence>MNRVLTQEMLHCMQASSTSGNHNNNYRFNNGTDLTVLERQRARQNWQQQQHQQQETEAPQTYLSNDAHFANLFQLPLTTSNFDHHQGFMNDSMMREFVNRSMKTDPSLENGWSTDFGKYPVPKTGFGEEIITTGFSSTSNGFVSNNNNSGNEMSNISISRTTSCPPIVGDTVLPATIVAAAAEEKSKEICSPGKMSSIVGRKRKADKAHNSKVNGVAEELKDKRIKVDMAEEVESKITHEQPQQHKNNNINNKENSPDTSKDNNSKISEVQKPDYIHVRARRGQATDSHSLAERVRREKISERMKYLQDLVPGCNKITGKAGMLDEIINYVQSLQRQVEFLSMKLATVKPRLDVNIDNFFAKDMFPSSGVFSNMGMLNADMVNSSTYLQSFNPTMQEMISSCGLDMVINPPEMAAALRRTISAPPLPLSDAFLDTSCFTQDQPTSTTWETDLQNIYSIVEFPQGRAHPSVFPHQSYTGSMEGNNLKMEM</sequence>
<keyword evidence="2" id="KW-0805">Transcription regulation</keyword>
<dbReference type="SMART" id="SM00353">
    <property type="entry name" value="HLH"/>
    <property type="match status" value="1"/>
</dbReference>
<feature type="domain" description="BHLH" evidence="6">
    <location>
        <begin position="284"/>
        <end position="334"/>
    </location>
</feature>
<evidence type="ECO:0000256" key="5">
    <source>
        <dbReference type="SAM" id="MobiDB-lite"/>
    </source>
</evidence>
<dbReference type="Gene3D" id="4.10.280.10">
    <property type="entry name" value="Helix-loop-helix DNA-binding domain"/>
    <property type="match status" value="1"/>
</dbReference>
<dbReference type="GO" id="GO:0003700">
    <property type="term" value="F:DNA-binding transcription factor activity"/>
    <property type="evidence" value="ECO:0007669"/>
    <property type="project" value="TreeGrafter"/>
</dbReference>
<keyword evidence="4" id="KW-0539">Nucleus</keyword>
<keyword evidence="8" id="KW-1185">Reference proteome</keyword>
<gene>
    <name evidence="7" type="ORF">C5167_020535</name>
</gene>
<dbReference type="CDD" id="cd18919">
    <property type="entry name" value="bHLH_AtBPE_like"/>
    <property type="match status" value="1"/>
</dbReference>
<evidence type="ECO:0000313" key="8">
    <source>
        <dbReference type="Proteomes" id="UP000316621"/>
    </source>
</evidence>
<dbReference type="PANTHER" id="PTHR12565:SF455">
    <property type="entry name" value="BHLH DOMAIN-CONTAINING PROTEIN"/>
    <property type="match status" value="1"/>
</dbReference>
<evidence type="ECO:0000259" key="6">
    <source>
        <dbReference type="PROSITE" id="PS50888"/>
    </source>
</evidence>
<dbReference type="OrthoDB" id="1915602at2759"/>
<dbReference type="GO" id="GO:0046983">
    <property type="term" value="F:protein dimerization activity"/>
    <property type="evidence" value="ECO:0007669"/>
    <property type="project" value="InterPro"/>
</dbReference>
<feature type="compositionally biased region" description="Polar residues" evidence="5">
    <location>
        <begin position="472"/>
        <end position="482"/>
    </location>
</feature>
<evidence type="ECO:0000313" key="7">
    <source>
        <dbReference type="EMBL" id="RZC52109.1"/>
    </source>
</evidence>
<feature type="compositionally biased region" description="Basic and acidic residues" evidence="5">
    <location>
        <begin position="255"/>
        <end position="277"/>
    </location>
</feature>
<dbReference type="AlphaFoldDB" id="A0A4Y7IXA5"/>
<dbReference type="InterPro" id="IPR024097">
    <property type="entry name" value="bHLH_ZIP_TF"/>
</dbReference>
<dbReference type="OMA" id="ANFPTIG"/>
<comment type="subcellular location">
    <subcellularLocation>
        <location evidence="1">Nucleus</location>
    </subcellularLocation>
</comment>
<evidence type="ECO:0000256" key="4">
    <source>
        <dbReference type="ARBA" id="ARBA00023242"/>
    </source>
</evidence>
<dbReference type="PANTHER" id="PTHR12565">
    <property type="entry name" value="STEROL REGULATORY ELEMENT-BINDING PROTEIN"/>
    <property type="match status" value="1"/>
</dbReference>
<evidence type="ECO:0000256" key="2">
    <source>
        <dbReference type="ARBA" id="ARBA00023015"/>
    </source>
</evidence>
<dbReference type="SUPFAM" id="SSF47459">
    <property type="entry name" value="HLH, helix-loop-helix DNA-binding domain"/>
    <property type="match status" value="1"/>
</dbReference>
<dbReference type="STRING" id="3469.A0A4Y7IXA5"/>
<name>A0A4Y7IXA5_PAPSO</name>
<organism evidence="7 8">
    <name type="scientific">Papaver somniferum</name>
    <name type="common">Opium poppy</name>
    <dbReference type="NCBI Taxonomy" id="3469"/>
    <lineage>
        <taxon>Eukaryota</taxon>
        <taxon>Viridiplantae</taxon>
        <taxon>Streptophyta</taxon>
        <taxon>Embryophyta</taxon>
        <taxon>Tracheophyta</taxon>
        <taxon>Spermatophyta</taxon>
        <taxon>Magnoliopsida</taxon>
        <taxon>Ranunculales</taxon>
        <taxon>Papaveraceae</taxon>
        <taxon>Papaveroideae</taxon>
        <taxon>Papaver</taxon>
    </lineage>
</organism>
<dbReference type="Gramene" id="RZC52109">
    <property type="protein sequence ID" value="RZC52109"/>
    <property type="gene ID" value="C5167_020535"/>
</dbReference>
<evidence type="ECO:0000256" key="1">
    <source>
        <dbReference type="ARBA" id="ARBA00004123"/>
    </source>
</evidence>
<proteinExistence type="predicted"/>
<feature type="region of interest" description="Disordered" evidence="5">
    <location>
        <begin position="470"/>
        <end position="489"/>
    </location>
</feature>
<protein>
    <recommendedName>
        <fullName evidence="6">BHLH domain-containing protein</fullName>
    </recommendedName>
</protein>
<dbReference type="PROSITE" id="PS50888">
    <property type="entry name" value="BHLH"/>
    <property type="match status" value="1"/>
</dbReference>
<evidence type="ECO:0000256" key="3">
    <source>
        <dbReference type="ARBA" id="ARBA00023163"/>
    </source>
</evidence>
<dbReference type="InterPro" id="IPR011598">
    <property type="entry name" value="bHLH_dom"/>
</dbReference>
<dbReference type="GO" id="GO:0005634">
    <property type="term" value="C:nucleus"/>
    <property type="evidence" value="ECO:0007669"/>
    <property type="project" value="UniProtKB-SubCell"/>
</dbReference>
<dbReference type="EMBL" id="CM010716">
    <property type="protein sequence ID" value="RZC52109.1"/>
    <property type="molecule type" value="Genomic_DNA"/>
</dbReference>
<dbReference type="FunFam" id="4.10.280.10:FF:000002">
    <property type="entry name" value="Basic helix-loop-helix transcription factor"/>
    <property type="match status" value="1"/>
</dbReference>
<feature type="region of interest" description="Disordered" evidence="5">
    <location>
        <begin position="235"/>
        <end position="292"/>
    </location>
</feature>
<dbReference type="Pfam" id="PF00010">
    <property type="entry name" value="HLH"/>
    <property type="match status" value="1"/>
</dbReference>
<accession>A0A4Y7IXA5</accession>